<feature type="region of interest" description="Disordered" evidence="1">
    <location>
        <begin position="36"/>
        <end position="62"/>
    </location>
</feature>
<gene>
    <name evidence="2" type="ORF">GCM10010357_34800</name>
</gene>
<comment type="caution">
    <text evidence="2">The sequence shown here is derived from an EMBL/GenBank/DDBJ whole genome shotgun (WGS) entry which is preliminary data.</text>
</comment>
<protein>
    <submittedName>
        <fullName evidence="2">Uncharacterized protein</fullName>
    </submittedName>
</protein>
<dbReference type="EMBL" id="BAAABX010000041">
    <property type="protein sequence ID" value="GAA0410803.1"/>
    <property type="molecule type" value="Genomic_DNA"/>
</dbReference>
<organism evidence="2 3">
    <name type="scientific">Streptomyces luteireticuli</name>
    <dbReference type="NCBI Taxonomy" id="173858"/>
    <lineage>
        <taxon>Bacteria</taxon>
        <taxon>Bacillati</taxon>
        <taxon>Actinomycetota</taxon>
        <taxon>Actinomycetes</taxon>
        <taxon>Kitasatosporales</taxon>
        <taxon>Streptomycetaceae</taxon>
        <taxon>Streptomyces</taxon>
    </lineage>
</organism>
<evidence type="ECO:0000313" key="3">
    <source>
        <dbReference type="Proteomes" id="UP001500879"/>
    </source>
</evidence>
<name>A0ABN0YUA1_9ACTN</name>
<evidence type="ECO:0000256" key="1">
    <source>
        <dbReference type="SAM" id="MobiDB-lite"/>
    </source>
</evidence>
<dbReference type="RefSeq" id="WP_344025178.1">
    <property type="nucleotide sequence ID" value="NZ_BAAABX010000041.1"/>
</dbReference>
<evidence type="ECO:0000313" key="2">
    <source>
        <dbReference type="EMBL" id="GAA0410803.1"/>
    </source>
</evidence>
<proteinExistence type="predicted"/>
<accession>A0ABN0YUA1</accession>
<dbReference type="Proteomes" id="UP001500879">
    <property type="component" value="Unassembled WGS sequence"/>
</dbReference>
<keyword evidence="3" id="KW-1185">Reference proteome</keyword>
<sequence>MSETVNPYGFPGGAGPRRINCGRINRVTAEQYVTESHLRSLPHSAGAERGKAGQNPGSINPFQQSRVFEIPAPGIPVPEIEHEKIPA</sequence>
<reference evidence="2 3" key="1">
    <citation type="journal article" date="2019" name="Int. J. Syst. Evol. Microbiol.">
        <title>The Global Catalogue of Microorganisms (GCM) 10K type strain sequencing project: providing services to taxonomists for standard genome sequencing and annotation.</title>
        <authorList>
            <consortium name="The Broad Institute Genomics Platform"/>
            <consortium name="The Broad Institute Genome Sequencing Center for Infectious Disease"/>
            <person name="Wu L."/>
            <person name="Ma J."/>
        </authorList>
    </citation>
    <scope>NUCLEOTIDE SEQUENCE [LARGE SCALE GENOMIC DNA]</scope>
    <source>
        <strain evidence="2 3">JCM 4788</strain>
    </source>
</reference>